<gene>
    <name evidence="2" type="ORF">SAMEA2273318_02239</name>
</gene>
<protein>
    <submittedName>
        <fullName evidence="2">Uncharacterized protein</fullName>
    </submittedName>
</protein>
<reference evidence="2 3" key="1">
    <citation type="submission" date="2016-03" db="EMBL/GenBank/DDBJ databases">
        <authorList>
            <consortium name="Pathogen Informatics"/>
        </authorList>
    </citation>
    <scope>NUCLEOTIDE SEQUENCE [LARGE SCALE GENOMIC DNA]</scope>
    <source>
        <strain evidence="3">e1252</strain>
    </source>
</reference>
<organism evidence="2 3">
    <name type="scientific">Enterobacter cloacae</name>
    <dbReference type="NCBI Taxonomy" id="550"/>
    <lineage>
        <taxon>Bacteria</taxon>
        <taxon>Pseudomonadati</taxon>
        <taxon>Pseudomonadota</taxon>
        <taxon>Gammaproteobacteria</taxon>
        <taxon>Enterobacterales</taxon>
        <taxon>Enterobacteriaceae</taxon>
        <taxon>Enterobacter</taxon>
        <taxon>Enterobacter cloacae complex</taxon>
    </lineage>
</organism>
<name>A0A144JUP9_ENTCL</name>
<dbReference type="EMBL" id="FJXR01000012">
    <property type="protein sequence ID" value="CZV31853.1"/>
    <property type="molecule type" value="Genomic_DNA"/>
</dbReference>
<evidence type="ECO:0000313" key="3">
    <source>
        <dbReference type="Proteomes" id="UP000076008"/>
    </source>
</evidence>
<sequence length="156" mass="17376">MKRIICYLFTLLLLVILVYAGLVKGDVFPEWIMSKKLMIRCGLIGVLGGTLYCLRGVYLNKCVRNCWDDRWYVWYVLRPVVSGICGVVAYLFLKAGLIVLDASQNGSGGDYGYMAFAFFAGLNVDKFVGKIEDVGMAIFGIEKSRTARSGDNSDQK</sequence>
<feature type="transmembrane region" description="Helical" evidence="1">
    <location>
        <begin position="75"/>
        <end position="99"/>
    </location>
</feature>
<feature type="transmembrane region" description="Helical" evidence="1">
    <location>
        <begin position="36"/>
        <end position="54"/>
    </location>
</feature>
<keyword evidence="1" id="KW-1133">Transmembrane helix</keyword>
<keyword evidence="1" id="KW-0472">Membrane</keyword>
<evidence type="ECO:0000256" key="1">
    <source>
        <dbReference type="SAM" id="Phobius"/>
    </source>
</evidence>
<dbReference type="Proteomes" id="UP000076008">
    <property type="component" value="Unassembled WGS sequence"/>
</dbReference>
<accession>A0A144JUP9</accession>
<keyword evidence="1" id="KW-0812">Transmembrane</keyword>
<dbReference type="AlphaFoldDB" id="A0A144JUP9"/>
<evidence type="ECO:0000313" key="2">
    <source>
        <dbReference type="EMBL" id="CZV31853.1"/>
    </source>
</evidence>
<proteinExistence type="predicted"/>